<keyword evidence="3" id="KW-1185">Reference proteome</keyword>
<evidence type="ECO:0000256" key="1">
    <source>
        <dbReference type="SAM" id="MobiDB-lite"/>
    </source>
</evidence>
<evidence type="ECO:0000313" key="2">
    <source>
        <dbReference type="EMBL" id="GGB90198.1"/>
    </source>
</evidence>
<reference evidence="3" key="1">
    <citation type="journal article" date="2019" name="Int. J. Syst. Evol. Microbiol.">
        <title>The Global Catalogue of Microorganisms (GCM) 10K type strain sequencing project: providing services to taxonomists for standard genome sequencing and annotation.</title>
        <authorList>
            <consortium name="The Broad Institute Genomics Platform"/>
            <consortium name="The Broad Institute Genome Sequencing Center for Infectious Disease"/>
            <person name="Wu L."/>
            <person name="Ma J."/>
        </authorList>
    </citation>
    <scope>NUCLEOTIDE SEQUENCE [LARGE SCALE GENOMIC DNA]</scope>
    <source>
        <strain evidence="3">CGMCC 1.15931</strain>
    </source>
</reference>
<feature type="compositionally biased region" description="Low complexity" evidence="1">
    <location>
        <begin position="1"/>
        <end position="12"/>
    </location>
</feature>
<organism evidence="2 3">
    <name type="scientific">Pseudoduganella buxea</name>
    <dbReference type="NCBI Taxonomy" id="1949069"/>
    <lineage>
        <taxon>Bacteria</taxon>
        <taxon>Pseudomonadati</taxon>
        <taxon>Pseudomonadota</taxon>
        <taxon>Betaproteobacteria</taxon>
        <taxon>Burkholderiales</taxon>
        <taxon>Oxalobacteraceae</taxon>
        <taxon>Telluria group</taxon>
        <taxon>Pseudoduganella</taxon>
    </lineage>
</organism>
<proteinExistence type="predicted"/>
<dbReference type="EMBL" id="BMKG01000003">
    <property type="protein sequence ID" value="GGB90198.1"/>
    <property type="molecule type" value="Genomic_DNA"/>
</dbReference>
<feature type="region of interest" description="Disordered" evidence="1">
    <location>
        <begin position="1"/>
        <end position="34"/>
    </location>
</feature>
<sequence length="97" mass="10498">MARAAVLAAPHLAARDHDGGAPQNAEKGGQQEQGLQEFHAGCGEVVAKWRSIPQKRKKKRWASCLDHRKGKRAMGQARVKPGTCCKFGKAGSVKPIR</sequence>
<evidence type="ECO:0000313" key="3">
    <source>
        <dbReference type="Proteomes" id="UP000622638"/>
    </source>
</evidence>
<gene>
    <name evidence="2" type="ORF">GCM10011572_10320</name>
</gene>
<name>A0ABQ1K777_9BURK</name>
<dbReference type="Proteomes" id="UP000622638">
    <property type="component" value="Unassembled WGS sequence"/>
</dbReference>
<protein>
    <submittedName>
        <fullName evidence="2">Uncharacterized protein</fullName>
    </submittedName>
</protein>
<comment type="caution">
    <text evidence="2">The sequence shown here is derived from an EMBL/GenBank/DDBJ whole genome shotgun (WGS) entry which is preliminary data.</text>
</comment>
<accession>A0ABQ1K777</accession>